<organism evidence="14 15">
    <name type="scientific">Didymodactylos carnosus</name>
    <dbReference type="NCBI Taxonomy" id="1234261"/>
    <lineage>
        <taxon>Eukaryota</taxon>
        <taxon>Metazoa</taxon>
        <taxon>Spiralia</taxon>
        <taxon>Gnathifera</taxon>
        <taxon>Rotifera</taxon>
        <taxon>Eurotatoria</taxon>
        <taxon>Bdelloidea</taxon>
        <taxon>Philodinida</taxon>
        <taxon>Philodinidae</taxon>
        <taxon>Didymodactylos</taxon>
    </lineage>
</organism>
<evidence type="ECO:0000256" key="9">
    <source>
        <dbReference type="ARBA" id="ARBA00023239"/>
    </source>
</evidence>
<keyword evidence="5" id="KW-0560">Oxidoreductase</keyword>
<dbReference type="Pfam" id="PF01575">
    <property type="entry name" value="MaoC_dehydratas"/>
    <property type="match status" value="1"/>
</dbReference>
<dbReference type="Pfam" id="PF22622">
    <property type="entry name" value="MFE-2_hydrat-2_N"/>
    <property type="match status" value="1"/>
</dbReference>
<dbReference type="InterPro" id="IPR020904">
    <property type="entry name" value="Sc_DH/Rdtase_CS"/>
</dbReference>
<dbReference type="InterPro" id="IPR057326">
    <property type="entry name" value="KR_dom"/>
</dbReference>
<proteinExistence type="inferred from homology"/>
<keyword evidence="6" id="KW-0443">Lipid metabolism</keyword>
<keyword evidence="7" id="KW-0576">Peroxisome</keyword>
<evidence type="ECO:0000256" key="1">
    <source>
        <dbReference type="ARBA" id="ARBA00004275"/>
    </source>
</evidence>
<dbReference type="InterPro" id="IPR036527">
    <property type="entry name" value="SCP2_sterol-bd_dom_sf"/>
</dbReference>
<keyword evidence="9" id="KW-0456">Lyase</keyword>
<evidence type="ECO:0000256" key="6">
    <source>
        <dbReference type="ARBA" id="ARBA00023098"/>
    </source>
</evidence>
<dbReference type="InterPro" id="IPR036291">
    <property type="entry name" value="NAD(P)-bd_dom_sf"/>
</dbReference>
<evidence type="ECO:0000256" key="10">
    <source>
        <dbReference type="ARBA" id="ARBA00073497"/>
    </source>
</evidence>
<dbReference type="FunFam" id="3.10.129.10:FF:000013">
    <property type="entry name" value="Peroxisomal multifunctional enzyme type 2"/>
    <property type="match status" value="1"/>
</dbReference>
<dbReference type="Gene3D" id="3.30.1050.10">
    <property type="entry name" value="SCP2 sterol-binding domain"/>
    <property type="match status" value="1"/>
</dbReference>
<dbReference type="InterPro" id="IPR051687">
    <property type="entry name" value="Peroxisomal_Beta-Oxidation"/>
</dbReference>
<evidence type="ECO:0000313" key="13">
    <source>
        <dbReference type="EMBL" id="CAF1116204.1"/>
    </source>
</evidence>
<evidence type="ECO:0000259" key="12">
    <source>
        <dbReference type="SMART" id="SM00822"/>
    </source>
</evidence>
<dbReference type="InterPro" id="IPR002539">
    <property type="entry name" value="MaoC-like_dom"/>
</dbReference>
<keyword evidence="4" id="KW-0276">Fatty acid metabolism</keyword>
<dbReference type="InterPro" id="IPR003033">
    <property type="entry name" value="SCP2_sterol-bd_dom"/>
</dbReference>
<evidence type="ECO:0000256" key="7">
    <source>
        <dbReference type="ARBA" id="ARBA00023140"/>
    </source>
</evidence>
<feature type="region of interest" description="Disordered" evidence="11">
    <location>
        <begin position="755"/>
        <end position="776"/>
    </location>
</feature>
<keyword evidence="8" id="KW-0413">Isomerase</keyword>
<dbReference type="GO" id="GO:0016853">
    <property type="term" value="F:isomerase activity"/>
    <property type="evidence" value="ECO:0007669"/>
    <property type="project" value="UniProtKB-KW"/>
</dbReference>
<dbReference type="Proteomes" id="UP000682733">
    <property type="component" value="Unassembled WGS sequence"/>
</dbReference>
<feature type="region of interest" description="Disordered" evidence="11">
    <location>
        <begin position="894"/>
        <end position="916"/>
    </location>
</feature>
<name>A0A8S2LFB0_9BILA</name>
<evidence type="ECO:0000256" key="11">
    <source>
        <dbReference type="SAM" id="MobiDB-lite"/>
    </source>
</evidence>
<dbReference type="Gene3D" id="3.40.50.720">
    <property type="entry name" value="NAD(P)-binding Rossmann-like Domain"/>
    <property type="match status" value="1"/>
</dbReference>
<dbReference type="InterPro" id="IPR029069">
    <property type="entry name" value="HotDog_dom_sf"/>
</dbReference>
<dbReference type="Pfam" id="PF02036">
    <property type="entry name" value="SCP2"/>
    <property type="match status" value="1"/>
</dbReference>
<dbReference type="GO" id="GO:0005777">
    <property type="term" value="C:peroxisome"/>
    <property type="evidence" value="ECO:0007669"/>
    <property type="project" value="UniProtKB-SubCell"/>
</dbReference>
<dbReference type="CDD" id="cd03448">
    <property type="entry name" value="HDE_HSD"/>
    <property type="match status" value="1"/>
</dbReference>
<evidence type="ECO:0000256" key="4">
    <source>
        <dbReference type="ARBA" id="ARBA00022832"/>
    </source>
</evidence>
<dbReference type="EMBL" id="CAJNOK010010452">
    <property type="protein sequence ID" value="CAF1116204.1"/>
    <property type="molecule type" value="Genomic_DNA"/>
</dbReference>
<reference evidence="14" key="1">
    <citation type="submission" date="2021-02" db="EMBL/GenBank/DDBJ databases">
        <authorList>
            <person name="Nowell W R."/>
        </authorList>
    </citation>
    <scope>NUCLEOTIDE SEQUENCE</scope>
</reference>
<comment type="caution">
    <text evidence="14">The sequence shown here is derived from an EMBL/GenBank/DDBJ whole genome shotgun (WGS) entry which is preliminary data.</text>
</comment>
<dbReference type="Pfam" id="PF10259">
    <property type="entry name" value="Rogdi_lz"/>
    <property type="match status" value="1"/>
</dbReference>
<dbReference type="SMART" id="SM00822">
    <property type="entry name" value="PKS_KR"/>
    <property type="match status" value="1"/>
</dbReference>
<evidence type="ECO:0000313" key="15">
    <source>
        <dbReference type="Proteomes" id="UP000682733"/>
    </source>
</evidence>
<accession>A0A8S2LFB0</accession>
<dbReference type="InterPro" id="IPR002347">
    <property type="entry name" value="SDR_fam"/>
</dbReference>
<comment type="subcellular location">
    <subcellularLocation>
        <location evidence="1">Peroxisome</location>
    </subcellularLocation>
</comment>
<comment type="pathway">
    <text evidence="2">Lipid metabolism; fatty acid beta-oxidation.</text>
</comment>
<dbReference type="SUPFAM" id="SSF55718">
    <property type="entry name" value="SCP-like"/>
    <property type="match status" value="1"/>
</dbReference>
<protein>
    <recommendedName>
        <fullName evidence="10">Peroxisomal multifunctional enzyme type 2</fullName>
    </recommendedName>
</protein>
<dbReference type="PROSITE" id="PS00061">
    <property type="entry name" value="ADH_SHORT"/>
    <property type="match status" value="1"/>
</dbReference>
<comment type="similarity">
    <text evidence="3">Belongs to the short-chain dehydrogenases/reductases (SDR) family.</text>
</comment>
<evidence type="ECO:0000256" key="5">
    <source>
        <dbReference type="ARBA" id="ARBA00023002"/>
    </source>
</evidence>
<dbReference type="FunFam" id="3.40.50.720:FF:000185">
    <property type="entry name" value="peroxisomal multifunctional enzyme type 2"/>
    <property type="match status" value="1"/>
</dbReference>
<evidence type="ECO:0000256" key="8">
    <source>
        <dbReference type="ARBA" id="ARBA00023235"/>
    </source>
</evidence>
<dbReference type="SUPFAM" id="SSF54637">
    <property type="entry name" value="Thioesterase/thiol ester dehydrase-isomerase"/>
    <property type="match status" value="2"/>
</dbReference>
<evidence type="ECO:0000256" key="2">
    <source>
        <dbReference type="ARBA" id="ARBA00005005"/>
    </source>
</evidence>
<dbReference type="EMBL" id="CAJOBA010015203">
    <property type="protein sequence ID" value="CAF3886561.1"/>
    <property type="molecule type" value="Genomic_DNA"/>
</dbReference>
<dbReference type="GO" id="GO:0018812">
    <property type="term" value="F:3-hydroxyacyl-CoA dehydratase activity"/>
    <property type="evidence" value="ECO:0007669"/>
    <property type="project" value="UniProtKB-ARBA"/>
</dbReference>
<dbReference type="PANTHER" id="PTHR45024:SF2">
    <property type="entry name" value="SCP2 DOMAIN-CONTAINING PROTEIN"/>
    <property type="match status" value="1"/>
</dbReference>
<dbReference type="GO" id="GO:0006631">
    <property type="term" value="P:fatty acid metabolic process"/>
    <property type="evidence" value="ECO:0007669"/>
    <property type="project" value="UniProtKB-KW"/>
</dbReference>
<dbReference type="InterPro" id="IPR054357">
    <property type="entry name" value="MFE-2_N"/>
</dbReference>
<dbReference type="Pfam" id="PF00106">
    <property type="entry name" value="adh_short"/>
    <property type="match status" value="1"/>
</dbReference>
<feature type="compositionally biased region" description="Basic and acidic residues" evidence="11">
    <location>
        <begin position="905"/>
        <end position="916"/>
    </location>
</feature>
<dbReference type="AlphaFoldDB" id="A0A8S2LFB0"/>
<gene>
    <name evidence="13" type="ORF">OVA965_LOCUS19962</name>
    <name evidence="14" type="ORF">TMI583_LOCUS20193</name>
</gene>
<dbReference type="Gene3D" id="3.10.129.10">
    <property type="entry name" value="Hotdog Thioesterase"/>
    <property type="match status" value="1"/>
</dbReference>
<dbReference type="Proteomes" id="UP000677228">
    <property type="component" value="Unassembled WGS sequence"/>
</dbReference>
<feature type="domain" description="Ketoreductase" evidence="12">
    <location>
        <begin position="304"/>
        <end position="489"/>
    </location>
</feature>
<dbReference type="PANTHER" id="PTHR45024">
    <property type="entry name" value="DEHYDROGENASES, SHORT CHAIN"/>
    <property type="match status" value="1"/>
</dbReference>
<sequence length="1030" mass="114092">MDEKAELIEECKVLRLELDNLMINDFDRVLTETNEILKTAIKTLKRSNDPTLSNGDSNVHPLVLSLTHPQNSEILKCTVTLHGSDIVAGEVLYKAGGKVSPPMNSVFKTNIVPSQMKYWFLQQLHECKHHLEQALRYIQLTDFERNFEQMNKAIHYLDLIIECINNAKDNILLPKKKRIDDLRRNKNTVIFTPPIPENMAFSFYVQGTKLSFAVYHCGQGKTSGYFKHVVEANVPTIANLLSQLNHVLSLLQHLRDKFQIFAEYQNGSDWKAMIEQEQEHQIQAGVDSIIIDTMTSNLLRFAGRVVVVTGAGNGLGKEYALAFAERGASVVINDLGGTTSGEGKNSRAADDVVALIISKGGIAVPDYNSVENGKAIIDTAINAFGRIDILINNAGILRDKSFLNMQENDWDLVHRIHLRSSYLVSQAAWAHMRKQQYGKIVMTSSTSGIYGNFGQANYSAAKLGLVGLSNTLAIEGSKYGISCNAIAPTAYSRLTQSLLPDDAEHGLKPEFVMPLVLYLSHETCDETGSLFEVAGGWIGKVRWEKSSGAVVRKKNCPMTPEDVRDNWDKITNFSNPMYHKTQVDQVTHLMDVIKQIDSGSDDKSSLMTKSDEFTQTFTYTQNNTILYALSIGCSTRQPNALQYLYENHENFSVLPTFAVIPAQALTMNIIGSSNLGFEVDLAKVLHGEQYVELFRPLPPTATLTLKGKIVDVLDKGSGAVIIYEVEMYDEAKELLGINQFVIFSVGSGGFGGHRDTDKQIKSAQIPKRKPDKVSSEKTNIDQAALYRLNGDSNPLHIDSEFAAIAGFQQPILHGLCTFGYAARHILHEFANDDTKLFKAIKVRFTKPVIPGQSIETHMWQEGNRIYFESRVPESNQTVLSGGYVDLHSVIINNDPPGSITNKQSETPERSEESKTGADLKAKAAFDEINKRVTAQPDLVKKINAIIVFDITKDGAVVQSWTIDGKKGKLYSGKPDEAAQATITVDDEDFVNLAAGKASAPVLFTKGKLKLKGNVMLAQKLSTLFKEQSKL</sequence>
<dbReference type="SUPFAM" id="SSF51735">
    <property type="entry name" value="NAD(P)-binding Rossmann-fold domains"/>
    <property type="match status" value="1"/>
</dbReference>
<dbReference type="PRINTS" id="PR00080">
    <property type="entry name" value="SDRFAMILY"/>
</dbReference>
<evidence type="ECO:0000313" key="14">
    <source>
        <dbReference type="EMBL" id="CAF3886561.1"/>
    </source>
</evidence>
<dbReference type="CDD" id="cd05353">
    <property type="entry name" value="hydroxyacyl-CoA-like_DH_SDR_c-like"/>
    <property type="match status" value="1"/>
</dbReference>
<dbReference type="GO" id="GO:0016491">
    <property type="term" value="F:oxidoreductase activity"/>
    <property type="evidence" value="ECO:0007669"/>
    <property type="project" value="UniProtKB-KW"/>
</dbReference>
<dbReference type="Gene3D" id="1.10.287.4290">
    <property type="match status" value="1"/>
</dbReference>
<dbReference type="InterPro" id="IPR028241">
    <property type="entry name" value="RAVE2/Rogdi"/>
</dbReference>
<dbReference type="PRINTS" id="PR00081">
    <property type="entry name" value="GDHRDH"/>
</dbReference>
<evidence type="ECO:0000256" key="3">
    <source>
        <dbReference type="ARBA" id="ARBA00006484"/>
    </source>
</evidence>